<dbReference type="Proteomes" id="UP001596142">
    <property type="component" value="Unassembled WGS sequence"/>
</dbReference>
<evidence type="ECO:0000313" key="2">
    <source>
        <dbReference type="EMBL" id="MFC5714395.1"/>
    </source>
</evidence>
<comment type="caution">
    <text evidence="2">The sequence shown here is derived from an EMBL/GenBank/DDBJ whole genome shotgun (WGS) entry which is preliminary data.</text>
</comment>
<organism evidence="2 3">
    <name type="scientific">Thalassorhabdus alkalitolerans</name>
    <dbReference type="NCBI Taxonomy" id="2282697"/>
    <lineage>
        <taxon>Bacteria</taxon>
        <taxon>Bacillati</taxon>
        <taxon>Bacillota</taxon>
        <taxon>Bacilli</taxon>
        <taxon>Bacillales</taxon>
        <taxon>Bacillaceae</taxon>
        <taxon>Thalassorhabdus</taxon>
    </lineage>
</organism>
<evidence type="ECO:0000256" key="1">
    <source>
        <dbReference type="SAM" id="MobiDB-lite"/>
    </source>
</evidence>
<feature type="region of interest" description="Disordered" evidence="1">
    <location>
        <begin position="158"/>
        <end position="178"/>
    </location>
</feature>
<name>A0ABW0YSP4_9BACI</name>
<sequence length="178" mass="20759">MLRRDYDNLSQEDREKWLERYGKPIEAVRTSVMEEKASQDVEVSNFKLKHFMLQKGYPYKDAQEADKASMPHLKKAVIQAKRAGAEVSFASGAVLEGMFDLFGKEQHKALEKYQQRMHVIETEKGAYIGQVTPGGKLNSLSHFMEKEDAKKQLQEFREMQKERGQEREFVREIGERKK</sequence>
<dbReference type="RefSeq" id="WP_385943498.1">
    <property type="nucleotide sequence ID" value="NZ_JBHSPG010000003.1"/>
</dbReference>
<keyword evidence="3" id="KW-1185">Reference proteome</keyword>
<reference evidence="3" key="1">
    <citation type="journal article" date="2019" name="Int. J. Syst. Evol. Microbiol.">
        <title>The Global Catalogue of Microorganisms (GCM) 10K type strain sequencing project: providing services to taxonomists for standard genome sequencing and annotation.</title>
        <authorList>
            <consortium name="The Broad Institute Genomics Platform"/>
            <consortium name="The Broad Institute Genome Sequencing Center for Infectious Disease"/>
            <person name="Wu L."/>
            <person name="Ma J."/>
        </authorList>
    </citation>
    <scope>NUCLEOTIDE SEQUENCE [LARGE SCALE GENOMIC DNA]</scope>
    <source>
        <strain evidence="3">CECT 7184</strain>
    </source>
</reference>
<proteinExistence type="predicted"/>
<gene>
    <name evidence="2" type="ORF">ACFPU1_16740</name>
</gene>
<protein>
    <submittedName>
        <fullName evidence="2">Uncharacterized protein</fullName>
    </submittedName>
</protein>
<dbReference type="EMBL" id="JBHSOZ010000016">
    <property type="protein sequence ID" value="MFC5714395.1"/>
    <property type="molecule type" value="Genomic_DNA"/>
</dbReference>
<evidence type="ECO:0000313" key="3">
    <source>
        <dbReference type="Proteomes" id="UP001596142"/>
    </source>
</evidence>
<accession>A0ABW0YSP4</accession>